<dbReference type="KEGG" id="dpo:6896782"/>
<evidence type="ECO:0000313" key="4">
    <source>
        <dbReference type="Proteomes" id="UP000001819"/>
    </source>
</evidence>
<dbReference type="InParanoid" id="A0A6I8WEG9"/>
<dbReference type="InterPro" id="IPR035940">
    <property type="entry name" value="CAP_sf"/>
</dbReference>
<proteinExistence type="predicted"/>
<dbReference type="SUPFAM" id="SSF55797">
    <property type="entry name" value="PR-1-like"/>
    <property type="match status" value="1"/>
</dbReference>
<dbReference type="InterPro" id="IPR014044">
    <property type="entry name" value="CAP_dom"/>
</dbReference>
<dbReference type="FunCoup" id="A0A6I8WEG9">
    <property type="interactions" value="15"/>
</dbReference>
<comment type="subcellular location">
    <subcellularLocation>
        <location evidence="1">Secreted</location>
    </subcellularLocation>
</comment>
<keyword evidence="2" id="KW-0964">Secreted</keyword>
<reference evidence="5" key="2">
    <citation type="submission" date="2025-08" db="UniProtKB">
        <authorList>
            <consortium name="RefSeq"/>
        </authorList>
    </citation>
    <scope>IDENTIFICATION</scope>
    <source>
        <strain evidence="5">MV-25-SWS-2005</strain>
        <tissue evidence="5">Whole body</tissue>
    </source>
</reference>
<sequence length="169" mass="19419">MKNILDLHNTVRTRLNQGLAHGLPRANKLPMFEWDDELALMAMRITNQCNEETANLCVNTYRFPNVAVTSDFVDLKKHPAKGMSYFVKNWWNQYRKILPVYVAAFPANASREMWMFANIAYKKTHLVGCGMLDSGFKRFVTCVYNDKVGPGKRLYNVRPIVVNVSNAQL</sequence>
<evidence type="ECO:0000256" key="2">
    <source>
        <dbReference type="ARBA" id="ARBA00022525"/>
    </source>
</evidence>
<dbReference type="GO" id="GO:0005576">
    <property type="term" value="C:extracellular region"/>
    <property type="evidence" value="ECO:0007669"/>
    <property type="project" value="UniProtKB-SubCell"/>
</dbReference>
<protein>
    <submittedName>
        <fullName evidence="5">Venom allergen 3</fullName>
    </submittedName>
</protein>
<evidence type="ECO:0000259" key="3">
    <source>
        <dbReference type="SMART" id="SM00198"/>
    </source>
</evidence>
<dbReference type="SMART" id="SM00198">
    <property type="entry name" value="SCP"/>
    <property type="match status" value="1"/>
</dbReference>
<name>A0A6I8WEG9_DROPS</name>
<evidence type="ECO:0000313" key="5">
    <source>
        <dbReference type="RefSeq" id="XP_033241788.1"/>
    </source>
</evidence>
<gene>
    <name evidence="5" type="primary">LOC6896782</name>
</gene>
<dbReference type="CDD" id="cd05380">
    <property type="entry name" value="CAP_euk"/>
    <property type="match status" value="1"/>
</dbReference>
<organism evidence="4 5">
    <name type="scientific">Drosophila pseudoobscura pseudoobscura</name>
    <name type="common">Fruit fly</name>
    <dbReference type="NCBI Taxonomy" id="46245"/>
    <lineage>
        <taxon>Eukaryota</taxon>
        <taxon>Metazoa</taxon>
        <taxon>Ecdysozoa</taxon>
        <taxon>Arthropoda</taxon>
        <taxon>Hexapoda</taxon>
        <taxon>Insecta</taxon>
        <taxon>Pterygota</taxon>
        <taxon>Neoptera</taxon>
        <taxon>Endopterygota</taxon>
        <taxon>Diptera</taxon>
        <taxon>Brachycera</taxon>
        <taxon>Muscomorpha</taxon>
        <taxon>Ephydroidea</taxon>
        <taxon>Drosophilidae</taxon>
        <taxon>Drosophila</taxon>
        <taxon>Sophophora</taxon>
    </lineage>
</organism>
<evidence type="ECO:0000256" key="1">
    <source>
        <dbReference type="ARBA" id="ARBA00004613"/>
    </source>
</evidence>
<accession>A0A6I8WEG9</accession>
<reference evidence="4" key="1">
    <citation type="submission" date="2024-06" db="UniProtKB">
        <authorList>
            <consortium name="RefSeq"/>
        </authorList>
    </citation>
    <scope>NUCLEOTIDE SEQUENCE [LARGE SCALE GENOMIC DNA]</scope>
    <source>
        <strain evidence="4">MV2-25</strain>
    </source>
</reference>
<dbReference type="AlphaFoldDB" id="A0A6I8WEG9"/>
<feature type="domain" description="SCP" evidence="3">
    <location>
        <begin position="2"/>
        <end position="148"/>
    </location>
</feature>
<dbReference type="Gene3D" id="3.40.33.10">
    <property type="entry name" value="CAP"/>
    <property type="match status" value="1"/>
</dbReference>
<dbReference type="Pfam" id="PF00188">
    <property type="entry name" value="CAP"/>
    <property type="match status" value="1"/>
</dbReference>
<dbReference type="Proteomes" id="UP000001819">
    <property type="component" value="Chromosome 2"/>
</dbReference>
<keyword evidence="4" id="KW-1185">Reference proteome</keyword>
<dbReference type="RefSeq" id="XP_033241788.1">
    <property type="nucleotide sequence ID" value="XM_033385897.1"/>
</dbReference>